<dbReference type="InterPro" id="IPR053145">
    <property type="entry name" value="AB_hydrolase_Est10"/>
</dbReference>
<dbReference type="KEGG" id="ark:D6B99_04955"/>
<dbReference type="PANTHER" id="PTHR43265:SF1">
    <property type="entry name" value="ESTERASE ESTD"/>
    <property type="match status" value="1"/>
</dbReference>
<evidence type="ECO:0000256" key="1">
    <source>
        <dbReference type="SAM" id="SignalP"/>
    </source>
</evidence>
<dbReference type="Pfam" id="PF12146">
    <property type="entry name" value="Hydrolase_4"/>
    <property type="match status" value="1"/>
</dbReference>
<accession>A0A386HM90</accession>
<dbReference type="OrthoDB" id="9809549at2"/>
<evidence type="ECO:0000313" key="4">
    <source>
        <dbReference type="EMBL" id="AYD47018.1"/>
    </source>
</evidence>
<dbReference type="Proteomes" id="UP000266118">
    <property type="component" value="Chromosome"/>
</dbReference>
<evidence type="ECO:0000259" key="2">
    <source>
        <dbReference type="Pfam" id="PF12146"/>
    </source>
</evidence>
<dbReference type="RefSeq" id="WP_119985684.1">
    <property type="nucleotide sequence ID" value="NZ_CP032489.1"/>
</dbReference>
<dbReference type="SUPFAM" id="SSF53474">
    <property type="entry name" value="alpha/beta-Hydrolases"/>
    <property type="match status" value="1"/>
</dbReference>
<dbReference type="AlphaFoldDB" id="A0A386HM90"/>
<dbReference type="InterPro" id="IPR024981">
    <property type="entry name" value="DUF3887"/>
</dbReference>
<reference evidence="4 5" key="1">
    <citation type="submission" date="2018-09" db="EMBL/GenBank/DDBJ databases">
        <title>Arachidicoccus sp. nov., a bacterium isolated from soil.</title>
        <authorList>
            <person name="Weon H.-Y."/>
            <person name="Kwon S.-W."/>
            <person name="Lee S.A."/>
        </authorList>
    </citation>
    <scope>NUCLEOTIDE SEQUENCE [LARGE SCALE GENOMIC DNA]</scope>
    <source>
        <strain evidence="4 5">KIS59-12</strain>
    </source>
</reference>
<dbReference type="GO" id="GO:0052689">
    <property type="term" value="F:carboxylic ester hydrolase activity"/>
    <property type="evidence" value="ECO:0007669"/>
    <property type="project" value="TreeGrafter"/>
</dbReference>
<feature type="domain" description="Serine aminopeptidase S33" evidence="2">
    <location>
        <begin position="183"/>
        <end position="288"/>
    </location>
</feature>
<dbReference type="PANTHER" id="PTHR43265">
    <property type="entry name" value="ESTERASE ESTD"/>
    <property type="match status" value="1"/>
</dbReference>
<keyword evidence="1" id="KW-0732">Signal</keyword>
<name>A0A386HM90_9BACT</name>
<dbReference type="EMBL" id="CP032489">
    <property type="protein sequence ID" value="AYD47018.1"/>
    <property type="molecule type" value="Genomic_DNA"/>
</dbReference>
<gene>
    <name evidence="4" type="ORF">D6B99_04955</name>
</gene>
<evidence type="ECO:0000313" key="5">
    <source>
        <dbReference type="Proteomes" id="UP000266118"/>
    </source>
</evidence>
<protein>
    <submittedName>
        <fullName evidence="4">DUF3887 domain-containing protein</fullName>
    </submittedName>
</protein>
<keyword evidence="5" id="KW-1185">Reference proteome</keyword>
<feature type="signal peptide" evidence="1">
    <location>
        <begin position="1"/>
        <end position="20"/>
    </location>
</feature>
<sequence length="418" mass="45840">MKKVIFLAIASIFIALSAIAQTTSEIAKTFIQNISKAQYQNALNLTDSGFQKAVSENRLEEIWIAIEQRIGSFKKMDSISGDSKSITVYANFEKAEQPLNFYFNKENKVVGFFLGQTIIKKTGPDTSVVYPEKDFSLNLPGGTLKGSLMFPLHGNVETPIVIIIAGSGPTDRNGNDAKLGLNADSYKLLAKALAKSGIASLRYDKRMIGESNNFSTDESKLRFDDYVDDVDSLIAMLRKTYSKIYLVGHSEGSLIGILAAEKMNPAGFISLAGAGENIAKVLKKQLANLPEAQSIDSVLIELQKGNLVSKTPKELQSLFRPSVQPYLISWMKYSPEKEIAKLHCPILIIQGNTDLQVTVIDVANLKKGNPNAQLKIINGMNHVLKDAPIERQANIATYVNPSLPLNKELVEAIVGFIK</sequence>
<evidence type="ECO:0000259" key="3">
    <source>
        <dbReference type="Pfam" id="PF13026"/>
    </source>
</evidence>
<feature type="chain" id="PRO_5017483000" evidence="1">
    <location>
        <begin position="21"/>
        <end position="418"/>
    </location>
</feature>
<dbReference type="Gene3D" id="3.10.450.590">
    <property type="match status" value="1"/>
</dbReference>
<dbReference type="Pfam" id="PF13026">
    <property type="entry name" value="DUF3887"/>
    <property type="match status" value="1"/>
</dbReference>
<dbReference type="InterPro" id="IPR022742">
    <property type="entry name" value="Hydrolase_4"/>
</dbReference>
<dbReference type="InterPro" id="IPR029058">
    <property type="entry name" value="AB_hydrolase_fold"/>
</dbReference>
<proteinExistence type="predicted"/>
<dbReference type="Gene3D" id="3.40.50.1820">
    <property type="entry name" value="alpha/beta hydrolase"/>
    <property type="match status" value="1"/>
</dbReference>
<feature type="domain" description="DUF3887" evidence="3">
    <location>
        <begin position="27"/>
        <end position="112"/>
    </location>
</feature>
<organism evidence="4 5">
    <name type="scientific">Arachidicoccus soli</name>
    <dbReference type="NCBI Taxonomy" id="2341117"/>
    <lineage>
        <taxon>Bacteria</taxon>
        <taxon>Pseudomonadati</taxon>
        <taxon>Bacteroidota</taxon>
        <taxon>Chitinophagia</taxon>
        <taxon>Chitinophagales</taxon>
        <taxon>Chitinophagaceae</taxon>
        <taxon>Arachidicoccus</taxon>
    </lineage>
</organism>